<protein>
    <submittedName>
        <fullName evidence="2">Uncharacterized protein</fullName>
    </submittedName>
</protein>
<dbReference type="OrthoDB" id="354665at2759"/>
<feature type="region of interest" description="Disordered" evidence="1">
    <location>
        <begin position="193"/>
        <end position="226"/>
    </location>
</feature>
<keyword evidence="3" id="KW-1185">Reference proteome</keyword>
<dbReference type="RefSeq" id="XP_013336411.1">
    <property type="nucleotide sequence ID" value="XM_013480957.1"/>
</dbReference>
<dbReference type="AlphaFoldDB" id="U6M6W6"/>
<dbReference type="VEuPathDB" id="ToxoDB:EMWEY_00024790"/>
<evidence type="ECO:0000313" key="2">
    <source>
        <dbReference type="EMBL" id="CDJ59766.1"/>
    </source>
</evidence>
<dbReference type="OMA" id="RETRCPC"/>
<reference evidence="2" key="1">
    <citation type="submission" date="2013-10" db="EMBL/GenBank/DDBJ databases">
        <title>Genomic analysis of the causative agents of coccidiosis in chickens.</title>
        <authorList>
            <person name="Reid A.J."/>
            <person name="Blake D."/>
            <person name="Billington K."/>
            <person name="Browne H."/>
            <person name="Dunn M."/>
            <person name="Hung S."/>
            <person name="Kawahara F."/>
            <person name="Miranda-Saavedra D."/>
            <person name="Mourier T."/>
            <person name="Nagra H."/>
            <person name="Otto T.D."/>
            <person name="Rawlings N."/>
            <person name="Sanchez A."/>
            <person name="Sanders M."/>
            <person name="Subramaniam C."/>
            <person name="Tay Y."/>
            <person name="Dear P."/>
            <person name="Doerig C."/>
            <person name="Gruber A."/>
            <person name="Parkinson J."/>
            <person name="Shirley M."/>
            <person name="Wan K.L."/>
            <person name="Berriman M."/>
            <person name="Tomley F."/>
            <person name="Pain A."/>
        </authorList>
    </citation>
    <scope>NUCLEOTIDE SEQUENCE [LARGE SCALE GENOMIC DNA]</scope>
    <source>
        <strain evidence="2">Weybridge</strain>
    </source>
</reference>
<dbReference type="EMBL" id="HG720814">
    <property type="protein sequence ID" value="CDJ59766.1"/>
    <property type="molecule type" value="Genomic_DNA"/>
</dbReference>
<gene>
    <name evidence="2" type="ORF">EMWEY_00024790</name>
</gene>
<evidence type="ECO:0000313" key="3">
    <source>
        <dbReference type="Proteomes" id="UP000030763"/>
    </source>
</evidence>
<proteinExistence type="predicted"/>
<feature type="compositionally biased region" description="Low complexity" evidence="1">
    <location>
        <begin position="198"/>
        <end position="208"/>
    </location>
</feature>
<evidence type="ECO:0000256" key="1">
    <source>
        <dbReference type="SAM" id="MobiDB-lite"/>
    </source>
</evidence>
<name>U6M6W6_EIMMA</name>
<reference evidence="2" key="2">
    <citation type="submission" date="2013-10" db="EMBL/GenBank/DDBJ databases">
        <authorList>
            <person name="Aslett M."/>
        </authorList>
    </citation>
    <scope>NUCLEOTIDE SEQUENCE [LARGE SCALE GENOMIC DNA]</scope>
    <source>
        <strain evidence="2">Weybridge</strain>
    </source>
</reference>
<feature type="region of interest" description="Disordered" evidence="1">
    <location>
        <begin position="511"/>
        <end position="544"/>
    </location>
</feature>
<organism evidence="2 3">
    <name type="scientific">Eimeria maxima</name>
    <name type="common">Coccidian parasite</name>
    <dbReference type="NCBI Taxonomy" id="5804"/>
    <lineage>
        <taxon>Eukaryota</taxon>
        <taxon>Sar</taxon>
        <taxon>Alveolata</taxon>
        <taxon>Apicomplexa</taxon>
        <taxon>Conoidasida</taxon>
        <taxon>Coccidia</taxon>
        <taxon>Eucoccidiorida</taxon>
        <taxon>Eimeriorina</taxon>
        <taxon>Eimeriidae</taxon>
        <taxon>Eimeria</taxon>
    </lineage>
</organism>
<accession>U6M6W6</accession>
<dbReference type="GeneID" id="25336465"/>
<dbReference type="Proteomes" id="UP000030763">
    <property type="component" value="Unassembled WGS sequence"/>
</dbReference>
<sequence>MPGIYSRPPRRAEFAADVRCLLSAADELFALGDLWEGHVHLLADSIEAELQTAREEALRDHKEGAETRKGQQEARKEKMQMQQLIARKHIQVAEVFFECGVHQLFCKILKENSLNASCAALERILGVYQLFSVMEVDPFDDDMGVVSVLNYFLSERHSFYVDINWLDAQLQHMQLFLSAFLAFNAFPLPVQTPPSMSPPSTASRGSTEAAEEETENELQDKGKSVQEHLTAREKQMQLKVTALRILHAALRTFPPHRVVSQMAFCFSRVRCSEFLNGLCDMLSSSSPPQPELISLQLRTTAAVAAFGIGPSISRRAVRAALCWSSATFACREERCPCSCCEFDRRLLKLLRRRDELGVIRSAEAKRQICLSLIRGGLPQFLVQLLKATKKAAGESKESLADNTLESLSWVLLLCSWAYEDAHQGESILSANSFLLTQLLLDLLDPSNSPAAAKLLDLGGASSLLRVFIALVLRAKDEERKVLMNLCRETCWRIAICLHTALLQVHPADRSEALKDKDSQRNVPPNGDSIPDQNSSLPVDSSARDPAEKALNTSLLLFSLAELLLDPKTNETPTKHDQEQKQQVQVLEKQQVQQQKEQQQPVAIMLDALNALSSLFEYLMPRFSDLLEKKKGEEEEVSNMKTREDFQREPPHEVVGPAGFEPREFFLGVFGLMAVLVGALKLQGIEQLRWRLVSSPLENERCEVVKKFATLTILRSEQAAGLVLRGRHPSEKRAEEQSNK</sequence>